<keyword evidence="1" id="KW-0547">Nucleotide-binding</keyword>
<evidence type="ECO:0000313" key="4">
    <source>
        <dbReference type="EMBL" id="CEM18410.1"/>
    </source>
</evidence>
<evidence type="ECO:0000256" key="1">
    <source>
        <dbReference type="ARBA" id="ARBA00022741"/>
    </source>
</evidence>
<keyword evidence="2" id="KW-0342">GTP-binding</keyword>
<name>A0A0G4FU26_9ALVE</name>
<dbReference type="InterPro" id="IPR027417">
    <property type="entry name" value="P-loop_NTPase"/>
</dbReference>
<gene>
    <name evidence="4" type="ORF">Cvel_18771</name>
</gene>
<dbReference type="GO" id="GO:0005525">
    <property type="term" value="F:GTP binding"/>
    <property type="evidence" value="ECO:0007669"/>
    <property type="project" value="UniProtKB-KW"/>
</dbReference>
<sequence length="391" mass="43218">MQDPSGPSRRIKILVLGEPGVGKTEFLQMICNLGDEEGDEAEEDNRGGFFTSPRRKQRPIAGTHTELTRPWTLGCTLFVRVQNFQALDPSLQSIQADQPVRVPVEFWDVGGTRTYSPIRNIFYQDFHGVILVYDVTNLKSHTNLSSWMMELCTRTVPPSQAFWGNHQKETQRQQGLVEDPNTADALLSGTIPVLLVANKYETFGITPPSGAPPGGGGQGQRGPQTGKGTRVAPQGDFPCSSSSSYVGVQGEGGGGRVRAPSPRRYGSSGSVSLPSQGDRERDGHTHANARVNAVGVPSGRRESEIRPKSRLPPVTPFMDRVFGSFGWYINRRWEERVEESERQALAVRICKLLDASPLMVASAREKIFSPRVLEDFLQRAFAFYVRYSCAY</sequence>
<dbReference type="InterPro" id="IPR001806">
    <property type="entry name" value="Small_GTPase"/>
</dbReference>
<feature type="region of interest" description="Disordered" evidence="3">
    <location>
        <begin position="37"/>
        <end position="56"/>
    </location>
</feature>
<dbReference type="SUPFAM" id="SSF52540">
    <property type="entry name" value="P-loop containing nucleoside triphosphate hydrolases"/>
    <property type="match status" value="1"/>
</dbReference>
<dbReference type="VEuPathDB" id="CryptoDB:Cvel_18771"/>
<evidence type="ECO:0000256" key="2">
    <source>
        <dbReference type="ARBA" id="ARBA00023134"/>
    </source>
</evidence>
<feature type="region of interest" description="Disordered" evidence="3">
    <location>
        <begin position="205"/>
        <end position="310"/>
    </location>
</feature>
<organism evidence="4">
    <name type="scientific">Chromera velia CCMP2878</name>
    <dbReference type="NCBI Taxonomy" id="1169474"/>
    <lineage>
        <taxon>Eukaryota</taxon>
        <taxon>Sar</taxon>
        <taxon>Alveolata</taxon>
        <taxon>Colpodellida</taxon>
        <taxon>Chromeraceae</taxon>
        <taxon>Chromera</taxon>
    </lineage>
</organism>
<accession>A0A0G4FU26</accession>
<proteinExistence type="predicted"/>
<dbReference type="PANTHER" id="PTHR24073">
    <property type="entry name" value="DRAB5-RELATED"/>
    <property type="match status" value="1"/>
</dbReference>
<protein>
    <submittedName>
        <fullName evidence="4">Uncharacterized protein</fullName>
    </submittedName>
</protein>
<dbReference type="PRINTS" id="PR00449">
    <property type="entry name" value="RASTRNSFRMNG"/>
</dbReference>
<dbReference type="EMBL" id="CDMZ01000634">
    <property type="protein sequence ID" value="CEM18410.1"/>
    <property type="molecule type" value="Genomic_DNA"/>
</dbReference>
<dbReference type="AlphaFoldDB" id="A0A0G4FU26"/>
<dbReference type="Gene3D" id="3.40.50.300">
    <property type="entry name" value="P-loop containing nucleotide triphosphate hydrolases"/>
    <property type="match status" value="1"/>
</dbReference>
<dbReference type="GO" id="GO:0003924">
    <property type="term" value="F:GTPase activity"/>
    <property type="evidence" value="ECO:0007669"/>
    <property type="project" value="InterPro"/>
</dbReference>
<evidence type="ECO:0000256" key="3">
    <source>
        <dbReference type="SAM" id="MobiDB-lite"/>
    </source>
</evidence>
<dbReference type="Pfam" id="PF00071">
    <property type="entry name" value="Ras"/>
    <property type="match status" value="1"/>
</dbReference>
<reference evidence="4" key="1">
    <citation type="submission" date="2014-11" db="EMBL/GenBank/DDBJ databases">
        <authorList>
            <person name="Otto D Thomas"/>
            <person name="Naeem Raeece"/>
        </authorList>
    </citation>
    <scope>NUCLEOTIDE SEQUENCE</scope>
</reference>